<protein>
    <submittedName>
        <fullName evidence="1">Nucleotidyltransferase domain-containing protein</fullName>
    </submittedName>
</protein>
<organism evidence="1 2">
    <name type="scientific">Erwinia plantamica</name>
    <dbReference type="NCBI Taxonomy" id="3237104"/>
    <lineage>
        <taxon>Bacteria</taxon>
        <taxon>Pseudomonadati</taxon>
        <taxon>Pseudomonadota</taxon>
        <taxon>Gammaproteobacteria</taxon>
        <taxon>Enterobacterales</taxon>
        <taxon>Erwiniaceae</taxon>
        <taxon>Erwinia</taxon>
    </lineage>
</organism>
<sequence length="108" mass="11914">MGRVETFDYSLIMSASDVARYLLDTCQTLSFFESFMFGSSLFGVGSDYDILIVGPSGELLLQLKAELKLAGAELPLDILYMLPMEANETCFVANQKCISLQQLAYFGS</sequence>
<evidence type="ECO:0000313" key="1">
    <source>
        <dbReference type="EMBL" id="MFG6076848.1"/>
    </source>
</evidence>
<proteinExistence type="predicted"/>
<dbReference type="Proteomes" id="UP001605250">
    <property type="component" value="Unassembled WGS sequence"/>
</dbReference>
<reference evidence="1 2" key="1">
    <citation type="submission" date="2024-07" db="EMBL/GenBank/DDBJ databases">
        <title>Novel bacterial strain Erwinia sp. OPT-41 promoting growth of various crops.</title>
        <authorList>
            <person name="Egorshina A."/>
            <person name="Lukyantsev M.A."/>
            <person name="Golubev S.N."/>
            <person name="Muratova A.Y."/>
            <person name="Bulygina E.A."/>
        </authorList>
    </citation>
    <scope>NUCLEOTIDE SEQUENCE [LARGE SCALE GENOMIC DNA]</scope>
    <source>
        <strain evidence="1 2">OPT-41</strain>
    </source>
</reference>
<accession>A0ABW7CKU2</accession>
<name>A0ABW7CKU2_9GAMM</name>
<keyword evidence="2" id="KW-1185">Reference proteome</keyword>
<evidence type="ECO:0000313" key="2">
    <source>
        <dbReference type="Proteomes" id="UP001605250"/>
    </source>
</evidence>
<comment type="caution">
    <text evidence="1">The sequence shown here is derived from an EMBL/GenBank/DDBJ whole genome shotgun (WGS) entry which is preliminary data.</text>
</comment>
<gene>
    <name evidence="1" type="ORF">AB3U87_10815</name>
</gene>
<dbReference type="EMBL" id="JBGCUC010000008">
    <property type="protein sequence ID" value="MFG6076848.1"/>
    <property type="molecule type" value="Genomic_DNA"/>
</dbReference>
<dbReference type="RefSeq" id="WP_225557386.1">
    <property type="nucleotide sequence ID" value="NZ_JBGCUC010000008.1"/>
</dbReference>